<dbReference type="InterPro" id="IPR008271">
    <property type="entry name" value="Ser/Thr_kinase_AS"/>
</dbReference>
<gene>
    <name evidence="14" type="ORF">K503DRAFT_718865</name>
</gene>
<keyword evidence="15" id="KW-1185">Reference proteome</keyword>
<protein>
    <recommendedName>
        <fullName evidence="2">non-specific serine/threonine protein kinase</fullName>
        <ecNumber evidence="2">2.7.11.1</ecNumber>
    </recommendedName>
</protein>
<feature type="domain" description="Protein kinase" evidence="13">
    <location>
        <begin position="8"/>
        <end position="283"/>
    </location>
</feature>
<keyword evidence="11" id="KW-0175">Coiled coil</keyword>
<feature type="region of interest" description="Disordered" evidence="12">
    <location>
        <begin position="706"/>
        <end position="743"/>
    </location>
</feature>
<proteinExistence type="inferred from homology"/>
<reference evidence="14 15" key="1">
    <citation type="submission" date="2016-06" db="EMBL/GenBank/DDBJ databases">
        <title>Comparative genomics of the ectomycorrhizal sister species Rhizopogon vinicolor and Rhizopogon vesiculosus (Basidiomycota: Boletales) reveals a divergence of the mating type B locus.</title>
        <authorList>
            <consortium name="DOE Joint Genome Institute"/>
            <person name="Mujic A.B."/>
            <person name="Kuo A."/>
            <person name="Tritt A."/>
            <person name="Lipzen A."/>
            <person name="Chen C."/>
            <person name="Johnson J."/>
            <person name="Sharma A."/>
            <person name="Barry K."/>
            <person name="Grigoriev I.V."/>
            <person name="Spatafora J.W."/>
        </authorList>
    </citation>
    <scope>NUCLEOTIDE SEQUENCE [LARGE SCALE GENOMIC DNA]</scope>
    <source>
        <strain evidence="14 15">AM-OR11-026</strain>
    </source>
</reference>
<feature type="coiled-coil region" evidence="11">
    <location>
        <begin position="390"/>
        <end position="438"/>
    </location>
</feature>
<organism evidence="14 15">
    <name type="scientific">Rhizopogon vinicolor AM-OR11-026</name>
    <dbReference type="NCBI Taxonomy" id="1314800"/>
    <lineage>
        <taxon>Eukaryota</taxon>
        <taxon>Fungi</taxon>
        <taxon>Dikarya</taxon>
        <taxon>Basidiomycota</taxon>
        <taxon>Agaricomycotina</taxon>
        <taxon>Agaricomycetes</taxon>
        <taxon>Agaricomycetidae</taxon>
        <taxon>Boletales</taxon>
        <taxon>Suillineae</taxon>
        <taxon>Rhizopogonaceae</taxon>
        <taxon>Rhizopogon</taxon>
    </lineage>
</organism>
<dbReference type="InterPro" id="IPR000719">
    <property type="entry name" value="Prot_kinase_dom"/>
</dbReference>
<evidence type="ECO:0000256" key="2">
    <source>
        <dbReference type="ARBA" id="ARBA00012513"/>
    </source>
</evidence>
<evidence type="ECO:0000256" key="7">
    <source>
        <dbReference type="ARBA" id="ARBA00022840"/>
    </source>
</evidence>
<dbReference type="CDD" id="cd08217">
    <property type="entry name" value="STKc_Nek2"/>
    <property type="match status" value="1"/>
</dbReference>
<feature type="compositionally biased region" description="Low complexity" evidence="12">
    <location>
        <begin position="706"/>
        <end position="716"/>
    </location>
</feature>
<evidence type="ECO:0000256" key="12">
    <source>
        <dbReference type="SAM" id="MobiDB-lite"/>
    </source>
</evidence>
<dbReference type="SUPFAM" id="SSF56112">
    <property type="entry name" value="Protein kinase-like (PK-like)"/>
    <property type="match status" value="1"/>
</dbReference>
<evidence type="ECO:0000256" key="5">
    <source>
        <dbReference type="ARBA" id="ARBA00022741"/>
    </source>
</evidence>
<evidence type="ECO:0000313" key="14">
    <source>
        <dbReference type="EMBL" id="OAX38006.1"/>
    </source>
</evidence>
<dbReference type="Proteomes" id="UP000092154">
    <property type="component" value="Unassembled WGS sequence"/>
</dbReference>
<dbReference type="PROSITE" id="PS00107">
    <property type="entry name" value="PROTEIN_KINASE_ATP"/>
    <property type="match status" value="1"/>
</dbReference>
<dbReference type="GO" id="GO:0005634">
    <property type="term" value="C:nucleus"/>
    <property type="evidence" value="ECO:0007669"/>
    <property type="project" value="TreeGrafter"/>
</dbReference>
<feature type="compositionally biased region" description="Low complexity" evidence="12">
    <location>
        <begin position="625"/>
        <end position="635"/>
    </location>
</feature>
<evidence type="ECO:0000256" key="4">
    <source>
        <dbReference type="ARBA" id="ARBA00022679"/>
    </source>
</evidence>
<dbReference type="Gene3D" id="3.30.200.20">
    <property type="entry name" value="Phosphorylase Kinase, domain 1"/>
    <property type="match status" value="2"/>
</dbReference>
<comment type="catalytic activity">
    <reaction evidence="9">
        <text>L-seryl-[protein] + ATP = O-phospho-L-seryl-[protein] + ADP + H(+)</text>
        <dbReference type="Rhea" id="RHEA:17989"/>
        <dbReference type="Rhea" id="RHEA-COMP:9863"/>
        <dbReference type="Rhea" id="RHEA-COMP:11604"/>
        <dbReference type="ChEBI" id="CHEBI:15378"/>
        <dbReference type="ChEBI" id="CHEBI:29999"/>
        <dbReference type="ChEBI" id="CHEBI:30616"/>
        <dbReference type="ChEBI" id="CHEBI:83421"/>
        <dbReference type="ChEBI" id="CHEBI:456216"/>
        <dbReference type="EC" id="2.7.11.1"/>
    </reaction>
</comment>
<dbReference type="EMBL" id="KV448318">
    <property type="protein sequence ID" value="OAX38006.1"/>
    <property type="molecule type" value="Genomic_DNA"/>
</dbReference>
<keyword evidence="3" id="KW-0723">Serine/threonine-protein kinase</keyword>
<accession>A0A1B7MZH6</accession>
<evidence type="ECO:0000256" key="3">
    <source>
        <dbReference type="ARBA" id="ARBA00022527"/>
    </source>
</evidence>
<keyword evidence="6 14" id="KW-0418">Kinase</keyword>
<feature type="compositionally biased region" description="Acidic residues" evidence="12">
    <location>
        <begin position="541"/>
        <end position="556"/>
    </location>
</feature>
<evidence type="ECO:0000259" key="13">
    <source>
        <dbReference type="PROSITE" id="PS50011"/>
    </source>
</evidence>
<feature type="binding site" evidence="10">
    <location>
        <position position="37"/>
    </location>
    <ligand>
        <name>ATP</name>
        <dbReference type="ChEBI" id="CHEBI:30616"/>
    </ligand>
</feature>
<evidence type="ECO:0000256" key="8">
    <source>
        <dbReference type="ARBA" id="ARBA00047899"/>
    </source>
</evidence>
<evidence type="ECO:0000256" key="11">
    <source>
        <dbReference type="SAM" id="Coils"/>
    </source>
</evidence>
<dbReference type="PANTHER" id="PTHR43671">
    <property type="entry name" value="SERINE/THREONINE-PROTEIN KINASE NEK"/>
    <property type="match status" value="1"/>
</dbReference>
<dbReference type="InterPro" id="IPR017441">
    <property type="entry name" value="Protein_kinase_ATP_BS"/>
</dbReference>
<dbReference type="PROSITE" id="PS50011">
    <property type="entry name" value="PROTEIN_KINASE_DOM"/>
    <property type="match status" value="1"/>
</dbReference>
<dbReference type="InterPro" id="IPR050660">
    <property type="entry name" value="NEK_Ser/Thr_kinase"/>
</dbReference>
<evidence type="ECO:0000256" key="6">
    <source>
        <dbReference type="ARBA" id="ARBA00022777"/>
    </source>
</evidence>
<comment type="similarity">
    <text evidence="1">Belongs to the protein kinase superfamily. NEK Ser/Thr protein kinase family. NIMA subfamily.</text>
</comment>
<dbReference type="GO" id="GO:0004674">
    <property type="term" value="F:protein serine/threonine kinase activity"/>
    <property type="evidence" value="ECO:0007669"/>
    <property type="project" value="UniProtKB-KW"/>
</dbReference>
<evidence type="ECO:0000256" key="10">
    <source>
        <dbReference type="PROSITE-ProRule" id="PRU10141"/>
    </source>
</evidence>
<feature type="compositionally biased region" description="Polar residues" evidence="12">
    <location>
        <begin position="575"/>
        <end position="588"/>
    </location>
</feature>
<evidence type="ECO:0000256" key="9">
    <source>
        <dbReference type="ARBA" id="ARBA00048679"/>
    </source>
</evidence>
<dbReference type="AlphaFoldDB" id="A0A1B7MZH6"/>
<dbReference type="InterPro" id="IPR011009">
    <property type="entry name" value="Kinase-like_dom_sf"/>
</dbReference>
<dbReference type="PROSITE" id="PS00108">
    <property type="entry name" value="PROTEIN_KINASE_ST"/>
    <property type="match status" value="1"/>
</dbReference>
<name>A0A1B7MZH6_9AGAM</name>
<sequence>MSNFLELYEPLDIIGNGSFGIIRKVRRKSDGQMLARKELNFERMSERDRKQIVAEVNILKDLHHEHIVRYHDRHVDRDAGILYILMEYCGGGDLSTVIKQAQKHNRPVPEDTIWNYFMQILLALNYCHHPGSRIVSGTEGNAKEKQSQILHRDLKPDNVFLDQSNTVKLGDFGLSKALSQANFANTYVGTPYYMSPELMQERAYDSKSDIWSLGCLIYELCALKPPFHEAKTHAELSIFIRNGRIPPLPKGYSQALSSVIKAMLNLNPAMRPSAAQLLQHERLELVFKVSETEKMLATVKSHRAAVIAKEREVAARGAVFAEREAQLISLLSEKDHEISRLHGLLGQTEAHSAQRTRELEEQFTKLVHQREQEFYMRVATREQEIRAEIMKGLEDKVNWVQRREEELQAEQGKLNEARKDLEMRLKAVEDKAASEYKERKDKTPLEEVQSLLAPLAQMAEDSRLRSAQRRSEDLSFMNTTITLETPISRTVKLDVPFSAMKGVILTETGQPLATPTPAELAKLFVKPPKINIEFAKIFDFDDGGENSDAEDGEGDIDLPPSPSIRERTSPEMAASGSSTRDPSHSTAIPPTRLRKPSIRGSVRRAPLQKAMTLPVSASAPTGLTSSRASKSSSSRTGPHAETCTATKVAAALLAQGEYDLSDEENLPSPFLKRIDRERAIVPGTFRSTKPPSKGNLLRIVAAANNAKQGKQAQSAGMNGGSTRLSVASARKASEEAWKALSRP</sequence>
<dbReference type="OrthoDB" id="10250725at2759"/>
<dbReference type="STRING" id="1314800.A0A1B7MZH6"/>
<keyword evidence="7 10" id="KW-0067">ATP-binding</keyword>
<evidence type="ECO:0000256" key="1">
    <source>
        <dbReference type="ARBA" id="ARBA00010886"/>
    </source>
</evidence>
<dbReference type="InParanoid" id="A0A1B7MZH6"/>
<dbReference type="Gene3D" id="1.10.510.10">
    <property type="entry name" value="Transferase(Phosphotransferase) domain 1"/>
    <property type="match status" value="1"/>
</dbReference>
<dbReference type="PANTHER" id="PTHR43671:SF98">
    <property type="entry name" value="SERINE_THREONINE-PROTEIN KINASE NEK11"/>
    <property type="match status" value="1"/>
</dbReference>
<dbReference type="Pfam" id="PF00069">
    <property type="entry name" value="Pkinase"/>
    <property type="match status" value="1"/>
</dbReference>
<feature type="region of interest" description="Disordered" evidence="12">
    <location>
        <begin position="541"/>
        <end position="642"/>
    </location>
</feature>
<dbReference type="GO" id="GO:0005524">
    <property type="term" value="F:ATP binding"/>
    <property type="evidence" value="ECO:0007669"/>
    <property type="project" value="UniProtKB-UniRule"/>
</dbReference>
<dbReference type="EC" id="2.7.11.1" evidence="2"/>
<dbReference type="SMART" id="SM00220">
    <property type="entry name" value="S_TKc"/>
    <property type="match status" value="1"/>
</dbReference>
<evidence type="ECO:0000313" key="15">
    <source>
        <dbReference type="Proteomes" id="UP000092154"/>
    </source>
</evidence>
<comment type="catalytic activity">
    <reaction evidence="8">
        <text>L-threonyl-[protein] + ATP = O-phospho-L-threonyl-[protein] + ADP + H(+)</text>
        <dbReference type="Rhea" id="RHEA:46608"/>
        <dbReference type="Rhea" id="RHEA-COMP:11060"/>
        <dbReference type="Rhea" id="RHEA-COMP:11605"/>
        <dbReference type="ChEBI" id="CHEBI:15378"/>
        <dbReference type="ChEBI" id="CHEBI:30013"/>
        <dbReference type="ChEBI" id="CHEBI:30616"/>
        <dbReference type="ChEBI" id="CHEBI:61977"/>
        <dbReference type="ChEBI" id="CHEBI:456216"/>
        <dbReference type="EC" id="2.7.11.1"/>
    </reaction>
</comment>
<keyword evidence="4" id="KW-0808">Transferase</keyword>
<dbReference type="FunCoup" id="A0A1B7MZH6">
    <property type="interactions" value="129"/>
</dbReference>
<keyword evidence="5 10" id="KW-0547">Nucleotide-binding</keyword>